<name>A0ABV6RLQ5_9GAMM</name>
<evidence type="ECO:0000313" key="2">
    <source>
        <dbReference type="Proteomes" id="UP001589896"/>
    </source>
</evidence>
<sequence>MTPLISAITLTVLGAGLIGLFAYLMHRAASQEAAEVAPRPDVSGGVVLACVGADAGDAGSGD</sequence>
<dbReference type="EMBL" id="JBHLTG010000001">
    <property type="protein sequence ID" value="MFC0677322.1"/>
    <property type="molecule type" value="Genomic_DNA"/>
</dbReference>
<dbReference type="RefSeq" id="WP_386665636.1">
    <property type="nucleotide sequence ID" value="NZ_JBHLTG010000001.1"/>
</dbReference>
<keyword evidence="2" id="KW-1185">Reference proteome</keyword>
<protein>
    <submittedName>
        <fullName evidence="1">Uncharacterized protein</fullName>
    </submittedName>
</protein>
<organism evidence="1 2">
    <name type="scientific">Lysobacter korlensis</name>
    <dbReference type="NCBI Taxonomy" id="553636"/>
    <lineage>
        <taxon>Bacteria</taxon>
        <taxon>Pseudomonadati</taxon>
        <taxon>Pseudomonadota</taxon>
        <taxon>Gammaproteobacteria</taxon>
        <taxon>Lysobacterales</taxon>
        <taxon>Lysobacteraceae</taxon>
        <taxon>Lysobacter</taxon>
    </lineage>
</organism>
<accession>A0ABV6RLQ5</accession>
<evidence type="ECO:0000313" key="1">
    <source>
        <dbReference type="EMBL" id="MFC0677322.1"/>
    </source>
</evidence>
<comment type="caution">
    <text evidence="1">The sequence shown here is derived from an EMBL/GenBank/DDBJ whole genome shotgun (WGS) entry which is preliminary data.</text>
</comment>
<gene>
    <name evidence="1" type="ORF">ACFFGH_05580</name>
</gene>
<dbReference type="Proteomes" id="UP001589896">
    <property type="component" value="Unassembled WGS sequence"/>
</dbReference>
<proteinExistence type="predicted"/>
<reference evidence="1 2" key="1">
    <citation type="submission" date="2024-09" db="EMBL/GenBank/DDBJ databases">
        <authorList>
            <person name="Sun Q."/>
            <person name="Mori K."/>
        </authorList>
    </citation>
    <scope>NUCLEOTIDE SEQUENCE [LARGE SCALE GENOMIC DNA]</scope>
    <source>
        <strain evidence="1 2">KCTC 23076</strain>
    </source>
</reference>